<gene>
    <name evidence="7" type="primary">glgA</name>
    <name evidence="10" type="ORF">A2968_05000</name>
</gene>
<evidence type="ECO:0000256" key="6">
    <source>
        <dbReference type="ARBA" id="ARBA00023056"/>
    </source>
</evidence>
<dbReference type="PANTHER" id="PTHR45825:SF11">
    <property type="entry name" value="ALPHA AMYLASE DOMAIN-CONTAINING PROTEIN"/>
    <property type="match status" value="1"/>
</dbReference>
<comment type="pathway">
    <text evidence="7">Glycan biosynthesis; glycogen biosynthesis.</text>
</comment>
<protein>
    <recommendedName>
        <fullName evidence="7">Glycogen synthase</fullName>
        <ecNumber evidence="7">2.4.1.21</ecNumber>
    </recommendedName>
    <alternativeName>
        <fullName evidence="7">Starch [bacterial glycogen] synthase</fullName>
    </alternativeName>
</protein>
<dbReference type="AlphaFoldDB" id="A0A1F6BJR6"/>
<evidence type="ECO:0000256" key="2">
    <source>
        <dbReference type="ARBA" id="ARBA00002764"/>
    </source>
</evidence>
<dbReference type="HAMAP" id="MF_00484">
    <property type="entry name" value="Glycogen_synth"/>
    <property type="match status" value="1"/>
</dbReference>
<dbReference type="Pfam" id="PF00534">
    <property type="entry name" value="Glycos_transf_1"/>
    <property type="match status" value="1"/>
</dbReference>
<dbReference type="InterPro" id="IPR011835">
    <property type="entry name" value="GS/SS"/>
</dbReference>
<evidence type="ECO:0000259" key="8">
    <source>
        <dbReference type="Pfam" id="PF00534"/>
    </source>
</evidence>
<dbReference type="EMBL" id="MFJU01000004">
    <property type="protein sequence ID" value="OGG37164.1"/>
    <property type="molecule type" value="Genomic_DNA"/>
</dbReference>
<evidence type="ECO:0000259" key="9">
    <source>
        <dbReference type="Pfam" id="PF08323"/>
    </source>
</evidence>
<dbReference type="GO" id="GO:0005978">
    <property type="term" value="P:glycogen biosynthetic process"/>
    <property type="evidence" value="ECO:0007669"/>
    <property type="project" value="UniProtKB-UniRule"/>
</dbReference>
<evidence type="ECO:0000256" key="5">
    <source>
        <dbReference type="ARBA" id="ARBA00022679"/>
    </source>
</evidence>
<keyword evidence="6 7" id="KW-0320">Glycogen biosynthesis</keyword>
<comment type="function">
    <text evidence="2 7">Synthesizes alpha-1,4-glucan chains using ADP-glucose.</text>
</comment>
<dbReference type="CDD" id="cd03791">
    <property type="entry name" value="GT5_Glycogen_synthase_DULL1-like"/>
    <property type="match status" value="1"/>
</dbReference>
<dbReference type="Proteomes" id="UP000176228">
    <property type="component" value="Unassembled WGS sequence"/>
</dbReference>
<feature type="domain" description="Starch synthase catalytic" evidence="9">
    <location>
        <begin position="2"/>
        <end position="227"/>
    </location>
</feature>
<feature type="domain" description="Glycosyl transferase family 1" evidence="8">
    <location>
        <begin position="293"/>
        <end position="447"/>
    </location>
</feature>
<evidence type="ECO:0000256" key="1">
    <source>
        <dbReference type="ARBA" id="ARBA00001478"/>
    </source>
</evidence>
<evidence type="ECO:0000313" key="11">
    <source>
        <dbReference type="Proteomes" id="UP000176228"/>
    </source>
</evidence>
<reference evidence="10 11" key="1">
    <citation type="journal article" date="2016" name="Nat. Commun.">
        <title>Thousands of microbial genomes shed light on interconnected biogeochemical processes in an aquifer system.</title>
        <authorList>
            <person name="Anantharaman K."/>
            <person name="Brown C.T."/>
            <person name="Hug L.A."/>
            <person name="Sharon I."/>
            <person name="Castelle C.J."/>
            <person name="Probst A.J."/>
            <person name="Thomas B.C."/>
            <person name="Singh A."/>
            <person name="Wilkins M.J."/>
            <person name="Karaoz U."/>
            <person name="Brodie E.L."/>
            <person name="Williams K.H."/>
            <person name="Hubbard S.S."/>
            <person name="Banfield J.F."/>
        </authorList>
    </citation>
    <scope>NUCLEOTIDE SEQUENCE [LARGE SCALE GENOMIC DNA]</scope>
</reference>
<evidence type="ECO:0000256" key="7">
    <source>
        <dbReference type="HAMAP-Rule" id="MF_00484"/>
    </source>
</evidence>
<evidence type="ECO:0000256" key="3">
    <source>
        <dbReference type="ARBA" id="ARBA00010281"/>
    </source>
</evidence>
<evidence type="ECO:0000256" key="4">
    <source>
        <dbReference type="ARBA" id="ARBA00022676"/>
    </source>
</evidence>
<dbReference type="SUPFAM" id="SSF53756">
    <property type="entry name" value="UDP-Glycosyltransferase/glycogen phosphorylase"/>
    <property type="match status" value="1"/>
</dbReference>
<dbReference type="GO" id="GO:0004373">
    <property type="term" value="F:alpha-1,4-glucan glucosyltransferase (UDP-glucose donor) activity"/>
    <property type="evidence" value="ECO:0007669"/>
    <property type="project" value="InterPro"/>
</dbReference>
<dbReference type="PANTHER" id="PTHR45825">
    <property type="entry name" value="GRANULE-BOUND STARCH SYNTHASE 1, CHLOROPLASTIC/AMYLOPLASTIC"/>
    <property type="match status" value="1"/>
</dbReference>
<evidence type="ECO:0000313" key="10">
    <source>
        <dbReference type="EMBL" id="OGG37164.1"/>
    </source>
</evidence>
<dbReference type="InterPro" id="IPR001296">
    <property type="entry name" value="Glyco_trans_1"/>
</dbReference>
<dbReference type="GO" id="GO:0009011">
    <property type="term" value="F:alpha-1,4-glucan glucosyltransferase (ADP-glucose donor) activity"/>
    <property type="evidence" value="ECO:0007669"/>
    <property type="project" value="UniProtKB-UniRule"/>
</dbReference>
<dbReference type="Gene3D" id="3.40.50.2000">
    <property type="entry name" value="Glycogen Phosphorylase B"/>
    <property type="match status" value="2"/>
</dbReference>
<dbReference type="EC" id="2.4.1.21" evidence="7"/>
<dbReference type="NCBIfam" id="TIGR02095">
    <property type="entry name" value="glgA"/>
    <property type="match status" value="1"/>
</dbReference>
<feature type="binding site" evidence="7">
    <location>
        <position position="15"/>
    </location>
    <ligand>
        <name>ADP-alpha-D-glucose</name>
        <dbReference type="ChEBI" id="CHEBI:57498"/>
    </ligand>
</feature>
<dbReference type="UniPathway" id="UPA00164"/>
<sequence length="479" mass="55070">MKVLFAVWELPPFFKVGGLGDVARALPADLIMMGVDIAVVMPFYKAVRFGEINKKHIRTFHCIYNGKEEKVDIYKALHPLNNFPCFFLKNSIYLDVVIDQDTWPFFNKAIIEAIKGNFLSFTPDIIHCNDVHTGMLPLLIKEEKLPIKSLLTIHNLAHQGRVSKDVLSKLGINQEKGSILAWERETKQLNLLMEGIIHADVVTTVSPTYAREIMTEEYGIGLDEILRGKEGRVFGILNGINITRYLKHDSGKKCDFVRSRMDHPDQIAANLSYYLSKKKENKKLLQKKLGFEEKDDIPLTCFVGRFDAFQKGLDILHRMIRNLDLENHQFVILGSGNVDWEARFEWFNKFYPQNVYCNFTFNEGLAHEIYESSDFIVIPSKFEPCGLIQMLAMFFGTIPIAHHTGGLIDSIKNNHNGFLFEKYTSESLEHVYRKAIDLRLHDRKTYDVMIMAALTADFSWKKSAAEYIALYEKLCSGEY</sequence>
<comment type="similarity">
    <text evidence="3 7">Belongs to the glycosyltransferase 1 family. Bacterial/plant glycogen synthase subfamily.</text>
</comment>
<proteinExistence type="inferred from homology"/>
<keyword evidence="4 7" id="KW-0328">Glycosyltransferase</keyword>
<name>A0A1F6BJR6_9BACT</name>
<accession>A0A1F6BJR6</accession>
<organism evidence="10 11">
    <name type="scientific">Candidatus Gottesmanbacteria bacterium RIFCSPLOWO2_01_FULL_42_22</name>
    <dbReference type="NCBI Taxonomy" id="1798391"/>
    <lineage>
        <taxon>Bacteria</taxon>
        <taxon>Candidatus Gottesmaniibacteriota</taxon>
    </lineage>
</organism>
<dbReference type="InterPro" id="IPR013534">
    <property type="entry name" value="Starch_synth_cat_dom"/>
</dbReference>
<comment type="catalytic activity">
    <reaction evidence="1 7">
        <text>[(1-&gt;4)-alpha-D-glucosyl](n) + ADP-alpha-D-glucose = [(1-&gt;4)-alpha-D-glucosyl](n+1) + ADP + H(+)</text>
        <dbReference type="Rhea" id="RHEA:18189"/>
        <dbReference type="Rhea" id="RHEA-COMP:9584"/>
        <dbReference type="Rhea" id="RHEA-COMP:9587"/>
        <dbReference type="ChEBI" id="CHEBI:15378"/>
        <dbReference type="ChEBI" id="CHEBI:15444"/>
        <dbReference type="ChEBI" id="CHEBI:57498"/>
        <dbReference type="ChEBI" id="CHEBI:456216"/>
        <dbReference type="EC" id="2.4.1.21"/>
    </reaction>
</comment>
<comment type="caution">
    <text evidence="10">The sequence shown here is derived from an EMBL/GenBank/DDBJ whole genome shotgun (WGS) entry which is preliminary data.</text>
</comment>
<dbReference type="STRING" id="1798391.A2968_05000"/>
<dbReference type="Pfam" id="PF08323">
    <property type="entry name" value="Glyco_transf_5"/>
    <property type="match status" value="1"/>
</dbReference>
<keyword evidence="5 7" id="KW-0808">Transferase</keyword>